<evidence type="ECO:0000313" key="4">
    <source>
        <dbReference type="Proteomes" id="UP000237000"/>
    </source>
</evidence>
<comment type="caution">
    <text evidence="3">The sequence shown here is derived from an EMBL/GenBank/DDBJ whole genome shotgun (WGS) entry which is preliminary data.</text>
</comment>
<dbReference type="Proteomes" id="UP000237000">
    <property type="component" value="Unassembled WGS sequence"/>
</dbReference>
<sequence length="127" mass="14759">MSVLFSRWLTPLRLRELKTIRICNTITNRPANNLSPPLNKDMKFFVGFYSMFLKTKLYMVTKFLFFIFKNENRKASLGNRPCPQHPKREEKGERKLREETAIEEGKGVEKSQTTPKVVGGVEGHQRG</sequence>
<accession>A0A2P5EMT6</accession>
<organism evidence="3 4">
    <name type="scientific">Trema orientale</name>
    <name type="common">Charcoal tree</name>
    <name type="synonym">Celtis orientalis</name>
    <dbReference type="NCBI Taxonomy" id="63057"/>
    <lineage>
        <taxon>Eukaryota</taxon>
        <taxon>Viridiplantae</taxon>
        <taxon>Streptophyta</taxon>
        <taxon>Embryophyta</taxon>
        <taxon>Tracheophyta</taxon>
        <taxon>Spermatophyta</taxon>
        <taxon>Magnoliopsida</taxon>
        <taxon>eudicotyledons</taxon>
        <taxon>Gunneridae</taxon>
        <taxon>Pentapetalae</taxon>
        <taxon>rosids</taxon>
        <taxon>fabids</taxon>
        <taxon>Rosales</taxon>
        <taxon>Cannabaceae</taxon>
        <taxon>Trema</taxon>
    </lineage>
</organism>
<gene>
    <name evidence="3" type="ORF">TorRG33x02_174340</name>
</gene>
<keyword evidence="4" id="KW-1185">Reference proteome</keyword>
<dbReference type="EMBL" id="JXTC01000126">
    <property type="protein sequence ID" value="PON86785.1"/>
    <property type="molecule type" value="Genomic_DNA"/>
</dbReference>
<evidence type="ECO:0000256" key="2">
    <source>
        <dbReference type="SAM" id="Phobius"/>
    </source>
</evidence>
<keyword evidence="2" id="KW-0812">Transmembrane</keyword>
<dbReference type="AlphaFoldDB" id="A0A2P5EMT6"/>
<name>A0A2P5EMT6_TREOI</name>
<reference evidence="4" key="1">
    <citation type="submission" date="2016-06" db="EMBL/GenBank/DDBJ databases">
        <title>Parallel loss of symbiosis genes in relatives of nitrogen-fixing non-legume Parasponia.</title>
        <authorList>
            <person name="Van Velzen R."/>
            <person name="Holmer R."/>
            <person name="Bu F."/>
            <person name="Rutten L."/>
            <person name="Van Zeijl A."/>
            <person name="Liu W."/>
            <person name="Santuari L."/>
            <person name="Cao Q."/>
            <person name="Sharma T."/>
            <person name="Shen D."/>
            <person name="Roswanjaya Y."/>
            <person name="Wardhani T."/>
            <person name="Kalhor M.S."/>
            <person name="Jansen J."/>
            <person name="Van den Hoogen J."/>
            <person name="Gungor B."/>
            <person name="Hartog M."/>
            <person name="Hontelez J."/>
            <person name="Verver J."/>
            <person name="Yang W.-C."/>
            <person name="Schijlen E."/>
            <person name="Repin R."/>
            <person name="Schilthuizen M."/>
            <person name="Schranz E."/>
            <person name="Heidstra R."/>
            <person name="Miyata K."/>
            <person name="Fedorova E."/>
            <person name="Kohlen W."/>
            <person name="Bisseling T."/>
            <person name="Smit S."/>
            <person name="Geurts R."/>
        </authorList>
    </citation>
    <scope>NUCLEOTIDE SEQUENCE [LARGE SCALE GENOMIC DNA]</scope>
    <source>
        <strain evidence="4">cv. RG33-2</strain>
    </source>
</reference>
<protein>
    <recommendedName>
        <fullName evidence="5">Transmembrane protein</fullName>
    </recommendedName>
</protein>
<proteinExistence type="predicted"/>
<evidence type="ECO:0000313" key="3">
    <source>
        <dbReference type="EMBL" id="PON86785.1"/>
    </source>
</evidence>
<feature type="compositionally biased region" description="Basic and acidic residues" evidence="1">
    <location>
        <begin position="86"/>
        <end position="109"/>
    </location>
</feature>
<evidence type="ECO:0000256" key="1">
    <source>
        <dbReference type="SAM" id="MobiDB-lite"/>
    </source>
</evidence>
<keyword evidence="2" id="KW-1133">Transmembrane helix</keyword>
<feature type="transmembrane region" description="Helical" evidence="2">
    <location>
        <begin position="44"/>
        <end position="68"/>
    </location>
</feature>
<dbReference type="InParanoid" id="A0A2P5EMT6"/>
<evidence type="ECO:0008006" key="5">
    <source>
        <dbReference type="Google" id="ProtNLM"/>
    </source>
</evidence>
<keyword evidence="2" id="KW-0472">Membrane</keyword>
<feature type="region of interest" description="Disordered" evidence="1">
    <location>
        <begin position="75"/>
        <end position="127"/>
    </location>
</feature>